<keyword evidence="3" id="KW-1185">Reference proteome</keyword>
<protein>
    <submittedName>
        <fullName evidence="2">Uncharacterized protein</fullName>
    </submittedName>
</protein>
<keyword evidence="1" id="KW-0472">Membrane</keyword>
<organism evidence="2 3">
    <name type="scientific">Paractinoplanes bogorensis</name>
    <dbReference type="NCBI Taxonomy" id="1610840"/>
    <lineage>
        <taxon>Bacteria</taxon>
        <taxon>Bacillati</taxon>
        <taxon>Actinomycetota</taxon>
        <taxon>Actinomycetes</taxon>
        <taxon>Micromonosporales</taxon>
        <taxon>Micromonosporaceae</taxon>
        <taxon>Paractinoplanes</taxon>
    </lineage>
</organism>
<accession>A0ABS5YP27</accession>
<gene>
    <name evidence="2" type="ORF">KOI35_14990</name>
</gene>
<feature type="transmembrane region" description="Helical" evidence="1">
    <location>
        <begin position="83"/>
        <end position="101"/>
    </location>
</feature>
<keyword evidence="1" id="KW-0812">Transmembrane</keyword>
<evidence type="ECO:0000313" key="3">
    <source>
        <dbReference type="Proteomes" id="UP001519654"/>
    </source>
</evidence>
<reference evidence="2 3" key="1">
    <citation type="submission" date="2021-06" db="EMBL/GenBank/DDBJ databases">
        <title>Actinoplanes lichenicola sp. nov., and Actinoplanes ovalisporus sp. nov., isolated from lichen in Thailand.</title>
        <authorList>
            <person name="Saeng-In P."/>
            <person name="Kanchanasin P."/>
            <person name="Yuki M."/>
            <person name="Kudo T."/>
            <person name="Ohkuma M."/>
            <person name="Phongsopitanun W."/>
            <person name="Tanasupawat S."/>
        </authorList>
    </citation>
    <scope>NUCLEOTIDE SEQUENCE [LARGE SCALE GENOMIC DNA]</scope>
    <source>
        <strain evidence="2 3">NBRC 110975</strain>
    </source>
</reference>
<sequence length="108" mass="11321">MTERVQKAWLRASAAYVVVVLALSVGTVVSDSYGVVVARLLVCAPFSLIVGPFEVLFLYAVSAWLGSGTAIAAVAAALDVLGWGMLAALQAYVAYAMVSLVRARLRTS</sequence>
<feature type="transmembrane region" description="Helical" evidence="1">
    <location>
        <begin position="9"/>
        <end position="26"/>
    </location>
</feature>
<name>A0ABS5YP27_9ACTN</name>
<evidence type="ECO:0000256" key="1">
    <source>
        <dbReference type="SAM" id="Phobius"/>
    </source>
</evidence>
<dbReference type="EMBL" id="JAHKKG010000004">
    <property type="protein sequence ID" value="MBU2664806.1"/>
    <property type="molecule type" value="Genomic_DNA"/>
</dbReference>
<proteinExistence type="predicted"/>
<evidence type="ECO:0000313" key="2">
    <source>
        <dbReference type="EMBL" id="MBU2664806.1"/>
    </source>
</evidence>
<dbReference type="Proteomes" id="UP001519654">
    <property type="component" value="Unassembled WGS sequence"/>
</dbReference>
<comment type="caution">
    <text evidence="2">The sequence shown here is derived from an EMBL/GenBank/DDBJ whole genome shotgun (WGS) entry which is preliminary data.</text>
</comment>
<dbReference type="RefSeq" id="WP_215787741.1">
    <property type="nucleotide sequence ID" value="NZ_JAHKKG010000004.1"/>
</dbReference>
<keyword evidence="1" id="KW-1133">Transmembrane helix</keyword>